<accession>A0A2T9YXV3</accession>
<proteinExistence type="predicted"/>
<evidence type="ECO:0000313" key="1">
    <source>
        <dbReference type="EMBL" id="PVU97126.1"/>
    </source>
</evidence>
<dbReference type="AlphaFoldDB" id="A0A2T9YXV3"/>
<keyword evidence="2" id="KW-1185">Reference proteome</keyword>
<gene>
    <name evidence="1" type="ORF">BB561_000748</name>
</gene>
<evidence type="ECO:0000313" key="2">
    <source>
        <dbReference type="Proteomes" id="UP000245383"/>
    </source>
</evidence>
<reference evidence="1 2" key="1">
    <citation type="journal article" date="2018" name="MBio">
        <title>Comparative Genomics Reveals the Core Gene Toolbox for the Fungus-Insect Symbiosis.</title>
        <authorList>
            <person name="Wang Y."/>
            <person name="Stata M."/>
            <person name="Wang W."/>
            <person name="Stajich J.E."/>
            <person name="White M.M."/>
            <person name="Moncalvo J.M."/>
        </authorList>
    </citation>
    <scope>NUCLEOTIDE SEQUENCE [LARGE SCALE GENOMIC DNA]</scope>
    <source>
        <strain evidence="1 2">SWE-8-4</strain>
    </source>
</reference>
<organism evidence="1 2">
    <name type="scientific">Smittium simulii</name>
    <dbReference type="NCBI Taxonomy" id="133385"/>
    <lineage>
        <taxon>Eukaryota</taxon>
        <taxon>Fungi</taxon>
        <taxon>Fungi incertae sedis</taxon>
        <taxon>Zoopagomycota</taxon>
        <taxon>Kickxellomycotina</taxon>
        <taxon>Harpellomycetes</taxon>
        <taxon>Harpellales</taxon>
        <taxon>Legeriomycetaceae</taxon>
        <taxon>Smittium</taxon>
    </lineage>
</organism>
<dbReference type="EMBL" id="MBFR01000018">
    <property type="protein sequence ID" value="PVU97126.1"/>
    <property type="molecule type" value="Genomic_DNA"/>
</dbReference>
<sequence>MAVKVNLKTASGKKNEIIVINIHTPHLATEKKIMKKQIEMYLRNKISKNENKKIILEEDFNMDPKNPINWINRIAIRIYRMSIFNSKMSRFKELKFAKWLIISAQLIRIFKLLGHQIMLDTHSDKIVNHNYYTVLSEYIESISDTNTIVSNKILKTNIILNELKIIKPTKNIHKPELPKKIIKAIKKRRLAFKNMLIESDLIAKNKQFLKFKKLKLHIPKLIKCTVEKTWQSNGFGLSNKLVQDETEPKSHLAILINKLVNKAWNECNLIDTNNTSVVVPIFKNGNCQDPNNYRGISLILTLTKLIAKLLAIKLNRLDFKYTILCKEQAARRYAKSGFIEKRFIEECPFCRNIAPETIEHMLLECSRWQALRADILAQYINIYRAQVATKPPLLPASISMMLVGKPLGKELKLTSTRIFKNSTILCVKTTLATAKFSKRSCNSTLSNS</sequence>
<protein>
    <submittedName>
        <fullName evidence="1">Uncharacterized protein</fullName>
    </submittedName>
</protein>
<name>A0A2T9YXV3_9FUNG</name>
<dbReference type="OrthoDB" id="5588518at2759"/>
<dbReference type="Proteomes" id="UP000245383">
    <property type="component" value="Unassembled WGS sequence"/>
</dbReference>
<comment type="caution">
    <text evidence="1">The sequence shown here is derived from an EMBL/GenBank/DDBJ whole genome shotgun (WGS) entry which is preliminary data.</text>
</comment>